<comment type="similarity">
    <text evidence="1 3">Belongs to the N-Me-Phe pilin family.</text>
</comment>
<dbReference type="PROSITE" id="PS00409">
    <property type="entry name" value="PROKAR_NTER_METHYL"/>
    <property type="match status" value="1"/>
</dbReference>
<dbReference type="InterPro" id="IPR001082">
    <property type="entry name" value="Pilin"/>
</dbReference>
<dbReference type="RefSeq" id="WP_028310184.1">
    <property type="nucleotide sequence ID" value="NZ_AXWS01000007.1"/>
</dbReference>
<dbReference type="AlphaFoldDB" id="A0A8B6X1E6"/>
<dbReference type="Pfam" id="PF07963">
    <property type="entry name" value="N_methyl"/>
    <property type="match status" value="1"/>
</dbReference>
<dbReference type="Pfam" id="PF00114">
    <property type="entry name" value="Pilin"/>
    <property type="match status" value="1"/>
</dbReference>
<dbReference type="OrthoDB" id="8592370at2"/>
<reference evidence="6" key="1">
    <citation type="submission" date="2025-08" db="UniProtKB">
        <authorList>
            <consortium name="RefSeq"/>
        </authorList>
    </citation>
    <scope>IDENTIFICATION</scope>
</reference>
<dbReference type="InterPro" id="IPR012902">
    <property type="entry name" value="N_methyl_site"/>
</dbReference>
<dbReference type="PANTHER" id="PTHR30093:SF34">
    <property type="entry name" value="PREPILIN PEPTIDASE-DEPENDENT PROTEIN D"/>
    <property type="match status" value="1"/>
</dbReference>
<keyword evidence="4" id="KW-1133">Transmembrane helix</keyword>
<proteinExistence type="inferred from homology"/>
<dbReference type="NCBIfam" id="TIGR02532">
    <property type="entry name" value="IV_pilin_GFxxxE"/>
    <property type="match status" value="1"/>
</dbReference>
<keyword evidence="2" id="KW-0488">Methylation</keyword>
<dbReference type="GO" id="GO:0009289">
    <property type="term" value="C:pilus"/>
    <property type="evidence" value="ECO:0007669"/>
    <property type="project" value="InterPro"/>
</dbReference>
<feature type="transmembrane region" description="Helical" evidence="4">
    <location>
        <begin position="12"/>
        <end position="36"/>
    </location>
</feature>
<evidence type="ECO:0000256" key="1">
    <source>
        <dbReference type="ARBA" id="ARBA00005233"/>
    </source>
</evidence>
<keyword evidence="3" id="KW-0281">Fimbrium</keyword>
<evidence type="ECO:0000256" key="4">
    <source>
        <dbReference type="SAM" id="Phobius"/>
    </source>
</evidence>
<dbReference type="InterPro" id="IPR045584">
    <property type="entry name" value="Pilin-like"/>
</dbReference>
<accession>A0A8B6X1E6</accession>
<organism evidence="5 6">
    <name type="scientific">Derxia gummosa DSM 723</name>
    <dbReference type="NCBI Taxonomy" id="1121388"/>
    <lineage>
        <taxon>Bacteria</taxon>
        <taxon>Pseudomonadati</taxon>
        <taxon>Pseudomonadota</taxon>
        <taxon>Betaproteobacteria</taxon>
        <taxon>Burkholderiales</taxon>
        <taxon>Alcaligenaceae</taxon>
        <taxon>Derxia</taxon>
    </lineage>
</organism>
<keyword evidence="4" id="KW-0812">Transmembrane</keyword>
<dbReference type="SUPFAM" id="SSF54523">
    <property type="entry name" value="Pili subunits"/>
    <property type="match status" value="1"/>
</dbReference>
<keyword evidence="5" id="KW-1185">Reference proteome</keyword>
<evidence type="ECO:0000256" key="3">
    <source>
        <dbReference type="RuleBase" id="RU000389"/>
    </source>
</evidence>
<protein>
    <submittedName>
        <fullName evidence="6">Pilin</fullName>
    </submittedName>
</protein>
<evidence type="ECO:0000256" key="2">
    <source>
        <dbReference type="ARBA" id="ARBA00022481"/>
    </source>
</evidence>
<keyword evidence="4" id="KW-0472">Membrane</keyword>
<dbReference type="Gene3D" id="3.30.700.10">
    <property type="entry name" value="Glycoprotein, Type 4 Pilin"/>
    <property type="match status" value="1"/>
</dbReference>
<evidence type="ECO:0000313" key="5">
    <source>
        <dbReference type="Proteomes" id="UP000675920"/>
    </source>
</evidence>
<dbReference type="Proteomes" id="UP000675920">
    <property type="component" value="Unplaced"/>
</dbReference>
<name>A0A8B6X1E6_9BURK</name>
<dbReference type="PANTHER" id="PTHR30093">
    <property type="entry name" value="GENERAL SECRETION PATHWAY PROTEIN G"/>
    <property type="match status" value="1"/>
</dbReference>
<sequence>MKRRSPSQPKGFTLIELMIVVAIIGVLVSIAVPIFASYRSRAKVTAAYSEISSVRTQFDEKLNNGDPVADIRDVGLSSSTHNCGSINLTGNGDGSHSISCTITAATPEVEGRTVTLTRTASGLWSCTTSAAAEYAPKNCTSTAS</sequence>
<dbReference type="GO" id="GO:0007155">
    <property type="term" value="P:cell adhesion"/>
    <property type="evidence" value="ECO:0007669"/>
    <property type="project" value="InterPro"/>
</dbReference>
<evidence type="ECO:0000313" key="6">
    <source>
        <dbReference type="RefSeq" id="WP_028310184.1"/>
    </source>
</evidence>